<proteinExistence type="predicted"/>
<evidence type="ECO:0000313" key="2">
    <source>
        <dbReference type="Proteomes" id="UP000245626"/>
    </source>
</evidence>
<name>A0ACD0NT99_9BASI</name>
<reference evidence="1 2" key="1">
    <citation type="journal article" date="2018" name="Mol. Biol. Evol.">
        <title>Broad Genomic Sampling Reveals a Smut Pathogenic Ancestry of the Fungal Clade Ustilaginomycotina.</title>
        <authorList>
            <person name="Kijpornyongpan T."/>
            <person name="Mondo S.J."/>
            <person name="Barry K."/>
            <person name="Sandor L."/>
            <person name="Lee J."/>
            <person name="Lipzen A."/>
            <person name="Pangilinan J."/>
            <person name="LaButti K."/>
            <person name="Hainaut M."/>
            <person name="Henrissat B."/>
            <person name="Grigoriev I.V."/>
            <person name="Spatafora J.W."/>
            <person name="Aime M.C."/>
        </authorList>
    </citation>
    <scope>NUCLEOTIDE SEQUENCE [LARGE SCALE GENOMIC DNA]</scope>
    <source>
        <strain evidence="1 2">SA 807</strain>
    </source>
</reference>
<accession>A0ACD0NT99</accession>
<keyword evidence="2" id="KW-1185">Reference proteome</keyword>
<dbReference type="EMBL" id="KZ820114">
    <property type="protein sequence ID" value="PWN48987.1"/>
    <property type="molecule type" value="Genomic_DNA"/>
</dbReference>
<gene>
    <name evidence="1" type="ORF">IE53DRAFT_168960</name>
</gene>
<evidence type="ECO:0000313" key="1">
    <source>
        <dbReference type="EMBL" id="PWN48987.1"/>
    </source>
</evidence>
<sequence>MKDWQRSPEPPGMMGGASRHRSRDPSPYYGTPERDMDPVISASQLRTFQSEACGSHHAADDEPAQVDDVEIGNSFRSRYSLASMCKRVILRNMNAVQDVGDMPFRIARDILEQCRVDQLILLEENSPHLLEHTDSIWKRNCLRDFVQVRKKYEENLQKEPSSWRRLYLRKQGEIEEQKAGAAQRIKDRYASHRAEKESKKLVVSDTFLGKTPKRGGNGGWGSITPVTKGQSLINKARHGSAAQARLTLTKPATRPSTIGRARAVVNQLAPGMASGATIRPMVAPKRVTGIPIGLKDAVAWTSIGEPGSNTSVVVKGKASSSPAGTIARSTSPVGQKWNPTSSPIQNGSVMSKSDQGASLVRRQTPGFLIASKSEQPRKSVGAFDFFGKSPSPSSSTSSPILTRASKSQKRPGSGIVVPVSKVARTGTATSPGSTVETRPSRSMASSFSGGSSPSASTGSNSNLKSGEKLILSIGSSYRSPIDLSKSPEPDQPLSSQLKERGKDDSVIKKRHEPVASGEISNRQSPSATSSIFMPRNRATSQLPRVKGRAG</sequence>
<organism evidence="1 2">
    <name type="scientific">Violaceomyces palustris</name>
    <dbReference type="NCBI Taxonomy" id="1673888"/>
    <lineage>
        <taxon>Eukaryota</taxon>
        <taxon>Fungi</taxon>
        <taxon>Dikarya</taxon>
        <taxon>Basidiomycota</taxon>
        <taxon>Ustilaginomycotina</taxon>
        <taxon>Ustilaginomycetes</taxon>
        <taxon>Violaceomycetales</taxon>
        <taxon>Violaceomycetaceae</taxon>
        <taxon>Violaceomyces</taxon>
    </lineage>
</organism>
<protein>
    <submittedName>
        <fullName evidence="1">Uncharacterized protein</fullName>
    </submittedName>
</protein>
<dbReference type="Proteomes" id="UP000245626">
    <property type="component" value="Unassembled WGS sequence"/>
</dbReference>